<evidence type="ECO:0000256" key="1">
    <source>
        <dbReference type="SAM" id="MobiDB-lite"/>
    </source>
</evidence>
<dbReference type="AlphaFoldDB" id="A0A225UUU5"/>
<dbReference type="OrthoDB" id="128246at2759"/>
<feature type="compositionally biased region" description="Polar residues" evidence="1">
    <location>
        <begin position="62"/>
        <end position="72"/>
    </location>
</feature>
<keyword evidence="3" id="KW-1185">Reference proteome</keyword>
<evidence type="ECO:0000313" key="3">
    <source>
        <dbReference type="Proteomes" id="UP000198211"/>
    </source>
</evidence>
<feature type="region of interest" description="Disordered" evidence="1">
    <location>
        <begin position="47"/>
        <end position="72"/>
    </location>
</feature>
<name>A0A225UUU5_9STRA</name>
<gene>
    <name evidence="2" type="ORF">PHMEG_00032388</name>
</gene>
<feature type="compositionally biased region" description="Basic and acidic residues" evidence="1">
    <location>
        <begin position="47"/>
        <end position="56"/>
    </location>
</feature>
<proteinExistence type="predicted"/>
<reference evidence="3" key="1">
    <citation type="submission" date="2017-03" db="EMBL/GenBank/DDBJ databases">
        <title>Phytopthora megakarya and P. palmivora, two closely related causual agents of cacao black pod achieved similar genome size and gene model numbers by different mechanisms.</title>
        <authorList>
            <person name="Ali S."/>
            <person name="Shao J."/>
            <person name="Larry D.J."/>
            <person name="Kronmiller B."/>
            <person name="Shen D."/>
            <person name="Strem M.D."/>
            <person name="Melnick R.L."/>
            <person name="Guiltinan M.J."/>
            <person name="Tyler B.M."/>
            <person name="Meinhardt L.W."/>
            <person name="Bailey B.A."/>
        </authorList>
    </citation>
    <scope>NUCLEOTIDE SEQUENCE [LARGE SCALE GENOMIC DNA]</scope>
    <source>
        <strain evidence="3">zdho120</strain>
    </source>
</reference>
<dbReference type="EMBL" id="NBNE01010784">
    <property type="protein sequence ID" value="OWY97155.1"/>
    <property type="molecule type" value="Genomic_DNA"/>
</dbReference>
<organism evidence="2 3">
    <name type="scientific">Phytophthora megakarya</name>
    <dbReference type="NCBI Taxonomy" id="4795"/>
    <lineage>
        <taxon>Eukaryota</taxon>
        <taxon>Sar</taxon>
        <taxon>Stramenopiles</taxon>
        <taxon>Oomycota</taxon>
        <taxon>Peronosporomycetes</taxon>
        <taxon>Peronosporales</taxon>
        <taxon>Peronosporaceae</taxon>
        <taxon>Phytophthora</taxon>
    </lineage>
</organism>
<evidence type="ECO:0000313" key="2">
    <source>
        <dbReference type="EMBL" id="OWY97155.1"/>
    </source>
</evidence>
<accession>A0A225UUU5</accession>
<dbReference type="Proteomes" id="UP000198211">
    <property type="component" value="Unassembled WGS sequence"/>
</dbReference>
<protein>
    <submittedName>
        <fullName evidence="2">Uncharacterized protein</fullName>
    </submittedName>
</protein>
<comment type="caution">
    <text evidence="2">The sequence shown here is derived from an EMBL/GenBank/DDBJ whole genome shotgun (WGS) entry which is preliminary data.</text>
</comment>
<sequence length="253" mass="29001">METCERGLKESTLGGITVKTEEEEYDKELEDRLYPLDEVELQRRRVKNAETQRESSLEEISLNDQSVSSGGRDSSAFRLIWKKLNELIATSAKRLVLRPFMWWRLPMPPTEQKTAAPRHGRVKHLPLFANSVVSESTVLRNIGVSFELKEKVAMISEEIKEIDYFGKMRKDLVRTPLPLSEDVPGSRLGMAQVAKLRGDYWERLVCWVEDYYPKNVAEAIADIGFRANCNEDVSHYVNVVSVPTMETVLQPKI</sequence>